<dbReference type="InterPro" id="IPR035976">
    <property type="entry name" value="Sushi/SCR/CCP_sf"/>
</dbReference>
<feature type="non-terminal residue" evidence="5">
    <location>
        <position position="152"/>
    </location>
</feature>
<evidence type="ECO:0000256" key="3">
    <source>
        <dbReference type="SAM" id="MobiDB-lite"/>
    </source>
</evidence>
<dbReference type="SUPFAM" id="SSF57535">
    <property type="entry name" value="Complement control module/SCR domain"/>
    <property type="match status" value="1"/>
</dbReference>
<name>A0A4Y2SRX8_ARAVE</name>
<evidence type="ECO:0000256" key="2">
    <source>
        <dbReference type="PROSITE-ProRule" id="PRU00302"/>
    </source>
</evidence>
<feature type="domain" description="Sushi" evidence="4">
    <location>
        <begin position="82"/>
        <end position="149"/>
    </location>
</feature>
<dbReference type="AlphaFoldDB" id="A0A4Y2SRX8"/>
<comment type="caution">
    <text evidence="2">Lacks conserved residue(s) required for the propagation of feature annotation.</text>
</comment>
<dbReference type="Gene3D" id="2.10.70.10">
    <property type="entry name" value="Complement Module, domain 1"/>
    <property type="match status" value="1"/>
</dbReference>
<dbReference type="SMART" id="SM00032">
    <property type="entry name" value="CCP"/>
    <property type="match status" value="1"/>
</dbReference>
<dbReference type="InterPro" id="IPR000436">
    <property type="entry name" value="Sushi_SCR_CCP_dom"/>
</dbReference>
<organism evidence="5 6">
    <name type="scientific">Araneus ventricosus</name>
    <name type="common">Orbweaver spider</name>
    <name type="synonym">Epeira ventricosa</name>
    <dbReference type="NCBI Taxonomy" id="182803"/>
    <lineage>
        <taxon>Eukaryota</taxon>
        <taxon>Metazoa</taxon>
        <taxon>Ecdysozoa</taxon>
        <taxon>Arthropoda</taxon>
        <taxon>Chelicerata</taxon>
        <taxon>Arachnida</taxon>
        <taxon>Araneae</taxon>
        <taxon>Araneomorphae</taxon>
        <taxon>Entelegynae</taxon>
        <taxon>Araneoidea</taxon>
        <taxon>Araneidae</taxon>
        <taxon>Araneus</taxon>
    </lineage>
</organism>
<proteinExistence type="predicted"/>
<dbReference type="EMBL" id="BGPR01023061">
    <property type="protein sequence ID" value="GBN89949.1"/>
    <property type="molecule type" value="Genomic_DNA"/>
</dbReference>
<keyword evidence="2" id="KW-0768">Sushi</keyword>
<reference evidence="5 6" key="1">
    <citation type="journal article" date="2019" name="Sci. Rep.">
        <title>Orb-weaving spider Araneus ventricosus genome elucidates the spidroin gene catalogue.</title>
        <authorList>
            <person name="Kono N."/>
            <person name="Nakamura H."/>
            <person name="Ohtoshi R."/>
            <person name="Moran D.A.P."/>
            <person name="Shinohara A."/>
            <person name="Yoshida Y."/>
            <person name="Fujiwara M."/>
            <person name="Mori M."/>
            <person name="Tomita M."/>
            <person name="Arakawa K."/>
        </authorList>
    </citation>
    <scope>NUCLEOTIDE SEQUENCE [LARGE SCALE GENOMIC DNA]</scope>
</reference>
<dbReference type="Pfam" id="PF00084">
    <property type="entry name" value="Sushi"/>
    <property type="match status" value="1"/>
</dbReference>
<keyword evidence="6" id="KW-1185">Reference proteome</keyword>
<comment type="caution">
    <text evidence="5">The sequence shown here is derived from an EMBL/GenBank/DDBJ whole genome shotgun (WGS) entry which is preliminary data.</text>
</comment>
<keyword evidence="1" id="KW-1015">Disulfide bond</keyword>
<evidence type="ECO:0000259" key="4">
    <source>
        <dbReference type="PROSITE" id="PS50923"/>
    </source>
</evidence>
<sequence length="152" mass="16352">MVTLASIDIAPISALSPHCISCPCGSGRQNYTHCFDDSSVKDLTCERWSHCQTCKANSMFCITCPSDRFGPTCSEKVEKQRAICGDPGIPRDGSRLNPDGSDASDPRMFEEGESVIFSCNGESVALHGTSFITCLADGTWSAPRPRCITPPV</sequence>
<evidence type="ECO:0000313" key="6">
    <source>
        <dbReference type="Proteomes" id="UP000499080"/>
    </source>
</evidence>
<dbReference type="OrthoDB" id="6146111at2759"/>
<protein>
    <recommendedName>
        <fullName evidence="4">Sushi domain-containing protein</fullName>
    </recommendedName>
</protein>
<feature type="region of interest" description="Disordered" evidence="3">
    <location>
        <begin position="84"/>
        <end position="105"/>
    </location>
</feature>
<evidence type="ECO:0000256" key="1">
    <source>
        <dbReference type="ARBA" id="ARBA00023157"/>
    </source>
</evidence>
<dbReference type="PROSITE" id="PS50923">
    <property type="entry name" value="SUSHI"/>
    <property type="match status" value="1"/>
</dbReference>
<dbReference type="CDD" id="cd00033">
    <property type="entry name" value="CCP"/>
    <property type="match status" value="1"/>
</dbReference>
<evidence type="ECO:0000313" key="5">
    <source>
        <dbReference type="EMBL" id="GBN89949.1"/>
    </source>
</evidence>
<accession>A0A4Y2SRX8</accession>
<dbReference type="Proteomes" id="UP000499080">
    <property type="component" value="Unassembled WGS sequence"/>
</dbReference>
<gene>
    <name evidence="5" type="ORF">AVEN_261452_1</name>
</gene>